<dbReference type="GO" id="GO:0006606">
    <property type="term" value="P:protein import into nucleus"/>
    <property type="evidence" value="ECO:0007669"/>
    <property type="project" value="InterPro"/>
</dbReference>
<dbReference type="AlphaFoldDB" id="A0A0R3R5H2"/>
<dbReference type="EMBL" id="UZAG01019922">
    <property type="protein sequence ID" value="VDO45253.1"/>
    <property type="molecule type" value="Genomic_DNA"/>
</dbReference>
<dbReference type="InterPro" id="IPR058584">
    <property type="entry name" value="IMB1_TNPO1-like_TPR"/>
</dbReference>
<evidence type="ECO:0000256" key="4">
    <source>
        <dbReference type="ARBA" id="ARBA00022737"/>
    </source>
</evidence>
<dbReference type="PANTHER" id="PTHR10527">
    <property type="entry name" value="IMPORTIN BETA"/>
    <property type="match status" value="1"/>
</dbReference>
<evidence type="ECO:0000256" key="1">
    <source>
        <dbReference type="ARBA" id="ARBA00004496"/>
    </source>
</evidence>
<gene>
    <name evidence="7" type="ORF">BTMF_LOCUS13258</name>
</gene>
<evidence type="ECO:0000313" key="8">
    <source>
        <dbReference type="Proteomes" id="UP000280834"/>
    </source>
</evidence>
<dbReference type="InterPro" id="IPR016024">
    <property type="entry name" value="ARM-type_fold"/>
</dbReference>
<keyword evidence="5" id="KW-0653">Protein transport</keyword>
<keyword evidence="2" id="KW-0813">Transport</keyword>
<dbReference type="SUPFAM" id="SSF48371">
    <property type="entry name" value="ARM repeat"/>
    <property type="match status" value="1"/>
</dbReference>
<keyword evidence="3" id="KW-0963">Cytoplasm</keyword>
<accession>A0A0R3R5H2</accession>
<name>A0A0R3R5H2_9BILA</name>
<protein>
    <submittedName>
        <fullName evidence="9">Importin N-terminal domain-containing protein</fullName>
    </submittedName>
</protein>
<dbReference type="InterPro" id="IPR011989">
    <property type="entry name" value="ARM-like"/>
</dbReference>
<organism evidence="9">
    <name type="scientific">Brugia timori</name>
    <dbReference type="NCBI Taxonomy" id="42155"/>
    <lineage>
        <taxon>Eukaryota</taxon>
        <taxon>Metazoa</taxon>
        <taxon>Ecdysozoa</taxon>
        <taxon>Nematoda</taxon>
        <taxon>Chromadorea</taxon>
        <taxon>Rhabditida</taxon>
        <taxon>Spirurina</taxon>
        <taxon>Spiruromorpha</taxon>
        <taxon>Filarioidea</taxon>
        <taxon>Onchocercidae</taxon>
        <taxon>Brugia</taxon>
    </lineage>
</organism>
<comment type="subcellular location">
    <subcellularLocation>
        <location evidence="1">Cytoplasm</location>
    </subcellularLocation>
</comment>
<evidence type="ECO:0000256" key="2">
    <source>
        <dbReference type="ARBA" id="ARBA00022448"/>
    </source>
</evidence>
<keyword evidence="8" id="KW-1185">Reference proteome</keyword>
<dbReference type="Pfam" id="PF25574">
    <property type="entry name" value="TPR_IMB1"/>
    <property type="match status" value="1"/>
</dbReference>
<reference evidence="9" key="1">
    <citation type="submission" date="2017-02" db="UniProtKB">
        <authorList>
            <consortium name="WormBaseParasite"/>
        </authorList>
    </citation>
    <scope>IDENTIFICATION</scope>
</reference>
<evidence type="ECO:0000256" key="5">
    <source>
        <dbReference type="ARBA" id="ARBA00022927"/>
    </source>
</evidence>
<evidence type="ECO:0000259" key="6">
    <source>
        <dbReference type="Pfam" id="PF25574"/>
    </source>
</evidence>
<dbReference type="STRING" id="42155.A0A0R3R5H2"/>
<evidence type="ECO:0000256" key="3">
    <source>
        <dbReference type="ARBA" id="ARBA00022490"/>
    </source>
</evidence>
<dbReference type="Gene3D" id="1.25.10.10">
    <property type="entry name" value="Leucine-rich Repeat Variant"/>
    <property type="match status" value="1"/>
</dbReference>
<proteinExistence type="predicted"/>
<keyword evidence="4" id="KW-0677">Repeat</keyword>
<dbReference type="GO" id="GO:0005737">
    <property type="term" value="C:cytoplasm"/>
    <property type="evidence" value="ECO:0007669"/>
    <property type="project" value="UniProtKB-SubCell"/>
</dbReference>
<dbReference type="InterPro" id="IPR040122">
    <property type="entry name" value="Importin_beta"/>
</dbReference>
<evidence type="ECO:0000313" key="7">
    <source>
        <dbReference type="EMBL" id="VDO45253.1"/>
    </source>
</evidence>
<feature type="domain" description="Importin subunit beta-1/Transportin-1-like TPR repeats" evidence="6">
    <location>
        <begin position="11"/>
        <end position="373"/>
    </location>
</feature>
<dbReference type="Proteomes" id="UP000280834">
    <property type="component" value="Unassembled WGS sequence"/>
</dbReference>
<reference evidence="7 8" key="2">
    <citation type="submission" date="2018-11" db="EMBL/GenBank/DDBJ databases">
        <authorList>
            <consortium name="Pathogen Informatics"/>
        </authorList>
    </citation>
    <scope>NUCLEOTIDE SEQUENCE [LARGE SCALE GENOMIC DNA]</scope>
</reference>
<sequence length="403" mass="44451">MACRQGTDNSGQPETYILTSCFEGMVNELIKATDRPDAHVSNLRIAAYETLMELIKNSPKDCYPVVQNTTVIVLRKLEQLLNIENSLESLSDKSQLRDLESLLCATLQSVLRKMRPEDTPYIGDAIMQGLLQIMQRCAGKECGGVMEDALMAVSTLIEALGCQFATYLDVFKPFLVAGLQNHEEGQVCSAAIGVLVDLCRALEATLMPHLDEFMGLLFQIVQVYRLVKPAVLSCFGDVALAIGPNFTRYYEYVMAMLVMALSTAKVEDPVGADMIAEDYDNVEYVEQLRESCVEAYAGIVQGMRTTQNNELQQLQDQIQNMLGLIELIATSNSPDSLIGAASGLLGDLVTSFGEQILPFVDNQNISAILTKGRRSKAAKTKSLALWATKEIRRLKTAKMENHN</sequence>
<evidence type="ECO:0000313" key="9">
    <source>
        <dbReference type="WBParaSite" id="BTMF_0001526201-mRNA-1"/>
    </source>
</evidence>
<dbReference type="WBParaSite" id="BTMF_0001526201-mRNA-1">
    <property type="protein sequence ID" value="BTMF_0001526201-mRNA-1"/>
    <property type="gene ID" value="BTMF_0001526201"/>
</dbReference>